<reference evidence="1 2" key="1">
    <citation type="submission" date="2013-04" db="EMBL/GenBank/DDBJ databases">
        <title>The Genome Sequence of Sutterella wadsworthensis HGA0223.</title>
        <authorList>
            <consortium name="The Broad Institute Genomics Platform"/>
            <person name="Earl A."/>
            <person name="Ward D."/>
            <person name="Feldgarden M."/>
            <person name="Gevers D."/>
            <person name="Schmidt T.M."/>
            <person name="Dover J."/>
            <person name="Dai D."/>
            <person name="Walker B."/>
            <person name="Young S."/>
            <person name="Zeng Q."/>
            <person name="Gargeya S."/>
            <person name="Fitzgerald M."/>
            <person name="Haas B."/>
            <person name="Abouelleil A."/>
            <person name="Allen A.W."/>
            <person name="Alvarado L."/>
            <person name="Arachchi H.M."/>
            <person name="Berlin A.M."/>
            <person name="Chapman S.B."/>
            <person name="Gainer-Dewar J."/>
            <person name="Goldberg J."/>
            <person name="Griggs A."/>
            <person name="Gujja S."/>
            <person name="Hansen M."/>
            <person name="Howarth C."/>
            <person name="Imamovic A."/>
            <person name="Ireland A."/>
            <person name="Larimer J."/>
            <person name="McCowan C."/>
            <person name="Murphy C."/>
            <person name="Pearson M."/>
            <person name="Poon T.W."/>
            <person name="Priest M."/>
            <person name="Roberts A."/>
            <person name="Saif S."/>
            <person name="Shea T."/>
            <person name="Sisk P."/>
            <person name="Sykes S."/>
            <person name="Wortman J."/>
            <person name="Nusbaum C."/>
            <person name="Birren B."/>
        </authorList>
    </citation>
    <scope>NUCLEOTIDE SEQUENCE [LARGE SCALE GENOMIC DNA]</scope>
    <source>
        <strain evidence="1 2">HGA0223</strain>
    </source>
</reference>
<dbReference type="AlphaFoldDB" id="S3CN72"/>
<protein>
    <submittedName>
        <fullName evidence="1">Uncharacterized protein</fullName>
    </submittedName>
</protein>
<keyword evidence="2" id="KW-1185">Reference proteome</keyword>
<organism evidence="1 2">
    <name type="scientific">Sutterella wadsworthensis HGA0223</name>
    <dbReference type="NCBI Taxonomy" id="1203554"/>
    <lineage>
        <taxon>Bacteria</taxon>
        <taxon>Pseudomonadati</taxon>
        <taxon>Pseudomonadota</taxon>
        <taxon>Betaproteobacteria</taxon>
        <taxon>Burkholderiales</taxon>
        <taxon>Sutterellaceae</taxon>
        <taxon>Sutterella</taxon>
    </lineage>
</organism>
<name>S3CN72_9BURK</name>
<dbReference type="EMBL" id="ATCF01000004">
    <property type="protein sequence ID" value="EPE01995.1"/>
    <property type="molecule type" value="Genomic_DNA"/>
</dbReference>
<proteinExistence type="predicted"/>
<dbReference type="PATRIC" id="fig|1203554.3.peg.213"/>
<evidence type="ECO:0000313" key="1">
    <source>
        <dbReference type="EMBL" id="EPE01995.1"/>
    </source>
</evidence>
<dbReference type="RefSeq" id="WP_016473669.1">
    <property type="nucleotide sequence ID" value="NZ_KE150480.1"/>
</dbReference>
<evidence type="ECO:0000313" key="2">
    <source>
        <dbReference type="Proteomes" id="UP000014400"/>
    </source>
</evidence>
<gene>
    <name evidence="1" type="ORF">HMPREF1476_00231</name>
</gene>
<sequence>MIERKAAYEGVEPEALSLQELMYIGLVQGGAVKLEEVVDDREAWTRNLNKLREAWHAARGTVALWEEERRRLREQH</sequence>
<comment type="caution">
    <text evidence="1">The sequence shown here is derived from an EMBL/GenBank/DDBJ whole genome shotgun (WGS) entry which is preliminary data.</text>
</comment>
<accession>S3CN72</accession>
<dbReference type="Proteomes" id="UP000014400">
    <property type="component" value="Unassembled WGS sequence"/>
</dbReference>
<dbReference type="HOGENOM" id="CLU_2653154_0_0_4"/>